<sequence>MPDVFAERQNLSIGIRRKDGQEKQFDRGGSLQGRRRVGRRKDARFILKPQPSKMTMDSSNTRIFTITDHTGMAAAGFMGDSRKIAAQARKEVSSYKKLFCTEIPAKILNDRVAGYVHSFTLKWDMRPFGASVLMASHTEDGGPQLFLIDPSGATHVLFEKLAIFRERHREKFGRGQNRAQQTRLRGENLQRSSEFAL</sequence>
<keyword evidence="1 3" id="KW-0647">Proteasome</keyword>
<reference evidence="3 4" key="1">
    <citation type="journal article" date="2024" name="BMC Biol.">
        <title>Comparative genomics of Ascetosporea gives new insight into the evolutionary basis for animal parasitism in Rhizaria.</title>
        <authorList>
            <person name="Hiltunen Thoren M."/>
            <person name="Onut-Brannstrom I."/>
            <person name="Alfjorden A."/>
            <person name="Peckova H."/>
            <person name="Swords F."/>
            <person name="Hooper C."/>
            <person name="Holzer A.S."/>
            <person name="Bass D."/>
            <person name="Burki F."/>
        </authorList>
    </citation>
    <scope>NUCLEOTIDE SEQUENCE [LARGE SCALE GENOMIC DNA]</scope>
    <source>
        <strain evidence="3">20-A016</strain>
    </source>
</reference>
<dbReference type="Gene3D" id="3.60.20.10">
    <property type="entry name" value="Glutamine Phosphoribosylpyrophosphate, subunit 1, domain 1"/>
    <property type="match status" value="1"/>
</dbReference>
<feature type="compositionally biased region" description="Polar residues" evidence="2">
    <location>
        <begin position="177"/>
        <end position="197"/>
    </location>
</feature>
<dbReference type="Proteomes" id="UP001439008">
    <property type="component" value="Unassembled WGS sequence"/>
</dbReference>
<dbReference type="SUPFAM" id="SSF56235">
    <property type="entry name" value="N-terminal nucleophile aminohydrolases (Ntn hydrolases)"/>
    <property type="match status" value="1"/>
</dbReference>
<evidence type="ECO:0000256" key="2">
    <source>
        <dbReference type="SAM" id="MobiDB-lite"/>
    </source>
</evidence>
<protein>
    <submittedName>
        <fullName evidence="3">Proteasome subunit alpha type-3</fullName>
    </submittedName>
</protein>
<dbReference type="InterPro" id="IPR029055">
    <property type="entry name" value="Ntn_hydrolases_N"/>
</dbReference>
<name>A0ABV2AJL2_9EUKA</name>
<organism evidence="3 4">
    <name type="scientific">Bonamia ostreae</name>
    <dbReference type="NCBI Taxonomy" id="126728"/>
    <lineage>
        <taxon>Eukaryota</taxon>
        <taxon>Sar</taxon>
        <taxon>Rhizaria</taxon>
        <taxon>Endomyxa</taxon>
        <taxon>Ascetosporea</taxon>
        <taxon>Haplosporida</taxon>
        <taxon>Bonamia</taxon>
    </lineage>
</organism>
<proteinExistence type="predicted"/>
<comment type="caution">
    <text evidence="3">The sequence shown here is derived from an EMBL/GenBank/DDBJ whole genome shotgun (WGS) entry which is preliminary data.</text>
</comment>
<dbReference type="EMBL" id="JBDODL010000356">
    <property type="protein sequence ID" value="MES1919649.1"/>
    <property type="molecule type" value="Genomic_DNA"/>
</dbReference>
<dbReference type="InterPro" id="IPR050115">
    <property type="entry name" value="Proteasome_alpha"/>
</dbReference>
<evidence type="ECO:0000256" key="1">
    <source>
        <dbReference type="ARBA" id="ARBA00022942"/>
    </source>
</evidence>
<keyword evidence="4" id="KW-1185">Reference proteome</keyword>
<evidence type="ECO:0000313" key="3">
    <source>
        <dbReference type="EMBL" id="MES1919649.1"/>
    </source>
</evidence>
<dbReference type="GO" id="GO:0000502">
    <property type="term" value="C:proteasome complex"/>
    <property type="evidence" value="ECO:0007669"/>
    <property type="project" value="UniProtKB-KW"/>
</dbReference>
<evidence type="ECO:0000313" key="4">
    <source>
        <dbReference type="Proteomes" id="UP001439008"/>
    </source>
</evidence>
<gene>
    <name evidence="3" type="primary">PSMA3_1</name>
    <name evidence="3" type="ORF">MHBO_001444</name>
</gene>
<feature type="region of interest" description="Disordered" evidence="2">
    <location>
        <begin position="172"/>
        <end position="197"/>
    </location>
</feature>
<dbReference type="PANTHER" id="PTHR11599">
    <property type="entry name" value="PROTEASOME SUBUNIT ALPHA/BETA"/>
    <property type="match status" value="1"/>
</dbReference>
<dbReference type="InterPro" id="IPR001353">
    <property type="entry name" value="Proteasome_sua/b"/>
</dbReference>
<accession>A0ABV2AJL2</accession>
<dbReference type="Pfam" id="PF00227">
    <property type="entry name" value="Proteasome"/>
    <property type="match status" value="1"/>
</dbReference>